<dbReference type="RefSeq" id="WP_006190016.1">
    <property type="nucleotide sequence ID" value="NZ_ACYH01000066.1"/>
</dbReference>
<dbReference type="Proteomes" id="UP000004509">
    <property type="component" value="Unassembled WGS sequence"/>
</dbReference>
<dbReference type="GO" id="GO:0016787">
    <property type="term" value="F:hydrolase activity"/>
    <property type="evidence" value="ECO:0007669"/>
    <property type="project" value="UniProtKB-KW"/>
</dbReference>
<protein>
    <submittedName>
        <fullName evidence="6">Metallo-beta-lactamase domain protein</fullName>
    </submittedName>
</protein>
<dbReference type="PANTHER" id="PTHR46233:SF3">
    <property type="entry name" value="HYDROXYACYLGLUTATHIONE HYDROLASE GLOC"/>
    <property type="match status" value="1"/>
</dbReference>
<dbReference type="SMART" id="SM00849">
    <property type="entry name" value="Lactamase_B"/>
    <property type="match status" value="1"/>
</dbReference>
<keyword evidence="4" id="KW-0862">Zinc</keyword>
<comment type="cofactor">
    <cofactor evidence="1">
        <name>Zn(2+)</name>
        <dbReference type="ChEBI" id="CHEBI:29105"/>
    </cofactor>
</comment>
<proteinExistence type="predicted"/>
<evidence type="ECO:0000313" key="6">
    <source>
        <dbReference type="EMBL" id="EEV19288.1"/>
    </source>
</evidence>
<evidence type="ECO:0000256" key="4">
    <source>
        <dbReference type="ARBA" id="ARBA00022833"/>
    </source>
</evidence>
<keyword evidence="3" id="KW-0378">Hydrolase</keyword>
<dbReference type="PANTHER" id="PTHR46233">
    <property type="entry name" value="HYDROXYACYLGLUTATHIONE HYDROLASE GLOC"/>
    <property type="match status" value="1"/>
</dbReference>
<evidence type="ECO:0000256" key="2">
    <source>
        <dbReference type="ARBA" id="ARBA00022723"/>
    </source>
</evidence>
<dbReference type="AlphaFoldDB" id="C8PTE3"/>
<name>C8PTE3_9SPIR</name>
<dbReference type="GO" id="GO:0046872">
    <property type="term" value="F:metal ion binding"/>
    <property type="evidence" value="ECO:0007669"/>
    <property type="project" value="UniProtKB-KW"/>
</dbReference>
<dbReference type="InterPro" id="IPR051453">
    <property type="entry name" value="MBL_Glyoxalase_II"/>
</dbReference>
<accession>C8PTE3</accession>
<dbReference type="SUPFAM" id="SSF56281">
    <property type="entry name" value="Metallo-hydrolase/oxidoreductase"/>
    <property type="match status" value="1"/>
</dbReference>
<sequence>MKIYPHYSSQGTVNSYLVGNEVSKEALIIDPGKITGEVIAHIEKNGYTLTGVCITHNHIRHYGYGLPTLLKIYNPRIYAADQALVGKHGKMLRGDCTLSIAGFSVECLSVPGHSPDSYLFKIDNCIFTGDSLSAGVPGTTLHSFAAKTLAEQLEKKLFVYDDSFLLFPGHGPPTTIGAERPV</sequence>
<evidence type="ECO:0000259" key="5">
    <source>
        <dbReference type="SMART" id="SM00849"/>
    </source>
</evidence>
<dbReference type="OrthoDB" id="358818at2"/>
<dbReference type="InterPro" id="IPR036866">
    <property type="entry name" value="RibonucZ/Hydroxyglut_hydro"/>
</dbReference>
<keyword evidence="2" id="KW-0479">Metal-binding</keyword>
<dbReference type="Gene3D" id="3.60.15.10">
    <property type="entry name" value="Ribonuclease Z/Hydroxyacylglutathione hydrolase-like"/>
    <property type="match status" value="1"/>
</dbReference>
<dbReference type="EMBL" id="ACYH01000066">
    <property type="protein sequence ID" value="EEV19288.1"/>
    <property type="molecule type" value="Genomic_DNA"/>
</dbReference>
<dbReference type="STRING" id="596324.TREVI0001_0360"/>
<comment type="caution">
    <text evidence="6">The sequence shown here is derived from an EMBL/GenBank/DDBJ whole genome shotgun (WGS) entry which is preliminary data.</text>
</comment>
<evidence type="ECO:0000256" key="3">
    <source>
        <dbReference type="ARBA" id="ARBA00022801"/>
    </source>
</evidence>
<dbReference type="Pfam" id="PF00753">
    <property type="entry name" value="Lactamase_B"/>
    <property type="match status" value="1"/>
</dbReference>
<dbReference type="InterPro" id="IPR001279">
    <property type="entry name" value="Metallo-B-lactamas"/>
</dbReference>
<gene>
    <name evidence="6" type="ORF">TREVI0001_0360</name>
</gene>
<feature type="domain" description="Metallo-beta-lactamase" evidence="5">
    <location>
        <begin position="12"/>
        <end position="170"/>
    </location>
</feature>
<reference evidence="6 7" key="1">
    <citation type="submission" date="2009-07" db="EMBL/GenBank/DDBJ databases">
        <authorList>
            <person name="Madupu R."/>
            <person name="Sebastian Y."/>
            <person name="Durkin A.S."/>
            <person name="Torralba M."/>
            <person name="Methe B."/>
            <person name="Sutton G.G."/>
            <person name="Strausberg R.L."/>
            <person name="Nelson K.E."/>
        </authorList>
    </citation>
    <scope>NUCLEOTIDE SEQUENCE [LARGE SCALE GENOMIC DNA]</scope>
    <source>
        <strain evidence="6 7">ATCC 35580</strain>
    </source>
</reference>
<evidence type="ECO:0000256" key="1">
    <source>
        <dbReference type="ARBA" id="ARBA00001947"/>
    </source>
</evidence>
<dbReference type="GeneID" id="301462319"/>
<dbReference type="eggNOG" id="COG0491">
    <property type="taxonomic scope" value="Bacteria"/>
</dbReference>
<organism evidence="6 7">
    <name type="scientific">Treponema vincentii ATCC 35580</name>
    <dbReference type="NCBI Taxonomy" id="596324"/>
    <lineage>
        <taxon>Bacteria</taxon>
        <taxon>Pseudomonadati</taxon>
        <taxon>Spirochaetota</taxon>
        <taxon>Spirochaetia</taxon>
        <taxon>Spirochaetales</taxon>
        <taxon>Treponemataceae</taxon>
        <taxon>Treponema</taxon>
    </lineage>
</organism>
<evidence type="ECO:0000313" key="7">
    <source>
        <dbReference type="Proteomes" id="UP000004509"/>
    </source>
</evidence>